<comment type="caution">
    <text evidence="1">The sequence shown here is derived from an EMBL/GenBank/DDBJ whole genome shotgun (WGS) entry which is preliminary data.</text>
</comment>
<evidence type="ECO:0000313" key="2">
    <source>
        <dbReference type="Proteomes" id="UP001148629"/>
    </source>
</evidence>
<dbReference type="Proteomes" id="UP001148629">
    <property type="component" value="Unassembled WGS sequence"/>
</dbReference>
<dbReference type="EMBL" id="JANRMS010001474">
    <property type="protein sequence ID" value="KAJ3527996.1"/>
    <property type="molecule type" value="Genomic_DNA"/>
</dbReference>
<evidence type="ECO:0000313" key="1">
    <source>
        <dbReference type="EMBL" id="KAJ3527996.1"/>
    </source>
</evidence>
<accession>A0ACC1RY38</accession>
<keyword evidence="2" id="KW-1185">Reference proteome</keyword>
<proteinExistence type="predicted"/>
<organism evidence="1 2">
    <name type="scientific">Fusarium decemcellulare</name>
    <dbReference type="NCBI Taxonomy" id="57161"/>
    <lineage>
        <taxon>Eukaryota</taxon>
        <taxon>Fungi</taxon>
        <taxon>Dikarya</taxon>
        <taxon>Ascomycota</taxon>
        <taxon>Pezizomycotina</taxon>
        <taxon>Sordariomycetes</taxon>
        <taxon>Hypocreomycetidae</taxon>
        <taxon>Hypocreales</taxon>
        <taxon>Nectriaceae</taxon>
        <taxon>Fusarium</taxon>
        <taxon>Fusarium decemcellulare species complex</taxon>
    </lineage>
</organism>
<sequence length="1058" mass="115968">MAANQVAPSSRHDKACYRPTPLRWYYIVCLILFILTLMGLVTWAELGLPNSDGTAKIITKTSPQEHPTSKNAELQVRQQNQDQPRFSTKTITKDYSTIVTRPGTTGRFTTIIPKTEYKTSWLLTTSTEDAKTFVTAVPTVFSTKIPTLIAETSIPGDLTEVYTEVETITVGGNGTGSVYTTTLLVTQTMPAEFEPTTYTTYNEEIRTRTSLFTTVEDGVTKTFSNLVTETFTNEVTSEGETTEAPSTYVEYGKITLTQVYTIQGPSKDEDDDLEDDSDDVLKYNSKDGSEGGSEDDSEDRSKDKSGDQSQGKSEDKPEDKSNDESKDKSEDESTDETKDESDKQNGGTAEHSYGGTSEGRPTARPSEKVINIVSTRPDQTVKKVEKIDPFTYVTKGKSHDVETMVISLAPSTVVSQVGAVGGSVDAVSTVVNRVGDVEESANSVSTDWEGLMPTNRALSTKSASFVTFVKPAGLTTFVTTKTYERLNTVTSSRTGSSTFLSTIKGTTKTFARTTTITPAITGEPRPEETGAGNEEDNNNNGAIVKTVLTVYQLDPGKYFLGKFLPAMLAVLLSIAARVINYNAQLYQPFYSMNQPNGATGSQSMTLHFSGFAGFLQPFKVLAEGHPVPFITMLIVGCAALLGPTAVEAIGFKMHGECSINAFHGCAPAIGVSPSSNHALLAILALLVILLCSLLFFLRDWDTGLYANPWSVAGIASLASNRQIRPQKGSEKDIEKEMAEKRYGFGLFESRTGEMEYGIVLHDNTSEAQQQDQFGCDSSSTDSSAPIGGKEGRRNPFIVLGLAWRLSFLLFLLGLITLLLYYHLTLDKQSDFKNFINSQTFGVRFLFSAFGVFISFTWTAFFISIAMIVPYQVMSQGPQPASNSVLLTRSTNPISGFWSAVKHGQPFPIIVAIMTILSEFMPILLANIPYSLSQVRIAHDICLRLAVSILAAMAFTIIISFIIRWPDMPVDPRSIAGAMYYVSESTMVNHFSGMVKLNNKERKQRIKGMGGAYFYGELTTRTGEKRPAVEWDDHTLGVIPPIPQHIRDSTHARHEDIYI</sequence>
<protein>
    <submittedName>
        <fullName evidence="1">Uncharacterized protein</fullName>
    </submittedName>
</protein>
<name>A0ACC1RY38_9HYPO</name>
<reference evidence="1" key="1">
    <citation type="submission" date="2022-08" db="EMBL/GenBank/DDBJ databases">
        <title>Genome Sequence of Fusarium decemcellulare.</title>
        <authorList>
            <person name="Buettner E."/>
        </authorList>
    </citation>
    <scope>NUCLEOTIDE SEQUENCE</scope>
    <source>
        <strain evidence="1">Babe19</strain>
    </source>
</reference>
<gene>
    <name evidence="1" type="ORF">NM208_g10428</name>
</gene>